<dbReference type="SUPFAM" id="SSF50729">
    <property type="entry name" value="PH domain-like"/>
    <property type="match status" value="1"/>
</dbReference>
<dbReference type="Pfam" id="PF14719">
    <property type="entry name" value="PID_2"/>
    <property type="match status" value="1"/>
</dbReference>
<dbReference type="InterPro" id="IPR006020">
    <property type="entry name" value="PTB/PI_dom"/>
</dbReference>
<reference evidence="3" key="1">
    <citation type="submission" date="2016-11" db="UniProtKB">
        <authorList>
            <consortium name="WormBaseParasite"/>
        </authorList>
    </citation>
    <scope>IDENTIFICATION</scope>
</reference>
<organism evidence="2 3">
    <name type="scientific">Meloidogyne hapla</name>
    <name type="common">Root-knot nematode worm</name>
    <dbReference type="NCBI Taxonomy" id="6305"/>
    <lineage>
        <taxon>Eukaryota</taxon>
        <taxon>Metazoa</taxon>
        <taxon>Ecdysozoa</taxon>
        <taxon>Nematoda</taxon>
        <taxon>Chromadorea</taxon>
        <taxon>Rhabditida</taxon>
        <taxon>Tylenchina</taxon>
        <taxon>Tylenchomorpha</taxon>
        <taxon>Tylenchoidea</taxon>
        <taxon>Meloidogynidae</taxon>
        <taxon>Meloidogyninae</taxon>
        <taxon>Meloidogyne</taxon>
    </lineage>
</organism>
<dbReference type="PANTHER" id="PTHR11232:SF2">
    <property type="entry name" value="FI05246P"/>
    <property type="match status" value="1"/>
</dbReference>
<dbReference type="WBParaSite" id="MhA1_Contig357.frz3.gene6">
    <property type="protein sequence ID" value="MhA1_Contig357.frz3.gene6"/>
    <property type="gene ID" value="MhA1_Contig357.frz3.gene6"/>
</dbReference>
<dbReference type="PANTHER" id="PTHR11232">
    <property type="entry name" value="PHOSPHOTYROSINE INTERACTION DOMAIN-CONTAINING FAMILY MEMBER"/>
    <property type="match status" value="1"/>
</dbReference>
<feature type="domain" description="PID" evidence="1">
    <location>
        <begin position="31"/>
        <end position="181"/>
    </location>
</feature>
<dbReference type="Gene3D" id="2.30.29.30">
    <property type="entry name" value="Pleckstrin-homology domain (PH domain)/Phosphotyrosine-binding domain (PTB)"/>
    <property type="match status" value="1"/>
</dbReference>
<dbReference type="SMART" id="SM00462">
    <property type="entry name" value="PTB"/>
    <property type="match status" value="1"/>
</dbReference>
<protein>
    <submittedName>
        <fullName evidence="3">PID domain-containing protein</fullName>
    </submittedName>
</protein>
<proteinExistence type="predicted"/>
<name>A0A1I8BNB5_MELHA</name>
<dbReference type="InterPro" id="IPR051133">
    <property type="entry name" value="Adapter_Engulfment-Domain"/>
</dbReference>
<accession>A0A1I8BNB5</accession>
<keyword evidence="2" id="KW-1185">Reference proteome</keyword>
<sequence>MPSMPTPATNIFSSSLPSIFRRKKQSYNLNPPEPTCQVIYLGNVLTAGLGKGEASVEKPLGVIWRMWNAAKQTNNKQQKENKINSQPIRMSLCVTHSGLKTETKQLGLTEYWGHRITFCLAPQQYPRVFCWIYKHEGKRMKPELRCHAVLCKRPTEPERLEKLLNQYLQAALQEYKREKLATERARKNSLLLLLSKNNISCPRRKQLLLTGSLNFRPQIKRSNSEPRLGAIDEEEEQLDERNNTTPTKNAVLNKENVSIDVLPDRNFVEEDVNNNKIPIELEANQVQILDHEDNEIYYSSSSEAEDSLNLECHYRNMPLLSGDSSSQHSVHSSTASSSINSCSSYNYEGRQAGDITDSDDIAHHHFTESISSCSASYTSTSSNHCNNSSSISSNDVNSSNSLFSPYLSFNPDFHSSPVDLVTDDVIPSLRAFSLSAPISAALSPTYSNRAVSDVLMN</sequence>
<dbReference type="Proteomes" id="UP000095281">
    <property type="component" value="Unplaced"/>
</dbReference>
<dbReference type="AlphaFoldDB" id="A0A1I8BNB5"/>
<evidence type="ECO:0000313" key="3">
    <source>
        <dbReference type="WBParaSite" id="MhA1_Contig357.frz3.gene6"/>
    </source>
</evidence>
<evidence type="ECO:0000313" key="2">
    <source>
        <dbReference type="Proteomes" id="UP000095281"/>
    </source>
</evidence>
<dbReference type="InterPro" id="IPR011993">
    <property type="entry name" value="PH-like_dom_sf"/>
</dbReference>
<evidence type="ECO:0000259" key="1">
    <source>
        <dbReference type="SMART" id="SM00462"/>
    </source>
</evidence>